<dbReference type="Pfam" id="PF01650">
    <property type="entry name" value="Peptidase_C13"/>
    <property type="match status" value="1"/>
</dbReference>
<keyword evidence="2" id="KW-0645">Protease</keyword>
<keyword evidence="4" id="KW-0378">Hydrolase</keyword>
<dbReference type="CDD" id="cd21115">
    <property type="entry name" value="legumain_C"/>
    <property type="match status" value="1"/>
</dbReference>
<proteinExistence type="inferred from homology"/>
<keyword evidence="7" id="KW-0325">Glycoprotein</keyword>
<feature type="domain" description="Legumain prodomain" evidence="10">
    <location>
        <begin position="650"/>
        <end position="745"/>
    </location>
</feature>
<dbReference type="Pfam" id="PF20985">
    <property type="entry name" value="Legum_prodom"/>
    <property type="match status" value="1"/>
</dbReference>
<accession>A0A8J5SJW8</accession>
<keyword evidence="3 9" id="KW-0732">Signal</keyword>
<dbReference type="InterPro" id="IPR048501">
    <property type="entry name" value="Legum_prodom"/>
</dbReference>
<dbReference type="PANTHER" id="PTHR12000:SF25">
    <property type="entry name" value="VACUOLAR-PROCESSING ENZYME BETA-ISOZYME 1"/>
    <property type="match status" value="1"/>
</dbReference>
<organism evidence="11 12">
    <name type="scientific">Zizania palustris</name>
    <name type="common">Northern wild rice</name>
    <dbReference type="NCBI Taxonomy" id="103762"/>
    <lineage>
        <taxon>Eukaryota</taxon>
        <taxon>Viridiplantae</taxon>
        <taxon>Streptophyta</taxon>
        <taxon>Embryophyta</taxon>
        <taxon>Tracheophyta</taxon>
        <taxon>Spermatophyta</taxon>
        <taxon>Magnoliopsida</taxon>
        <taxon>Liliopsida</taxon>
        <taxon>Poales</taxon>
        <taxon>Poaceae</taxon>
        <taxon>BOP clade</taxon>
        <taxon>Oryzoideae</taxon>
        <taxon>Oryzeae</taxon>
        <taxon>Zizaniinae</taxon>
        <taxon>Zizania</taxon>
    </lineage>
</organism>
<dbReference type="FunFam" id="1.10.132.130:FF:000001">
    <property type="entry name" value="Vacuolar-processing enzyme beta-isozyme"/>
    <property type="match status" value="1"/>
</dbReference>
<dbReference type="EMBL" id="JAAALK010000285">
    <property type="protein sequence ID" value="KAG8065467.1"/>
    <property type="molecule type" value="Genomic_DNA"/>
</dbReference>
<evidence type="ECO:0000256" key="5">
    <source>
        <dbReference type="ARBA" id="ARBA00022807"/>
    </source>
</evidence>
<sequence>MSARCWIWGFVSLLVVAAAAAVDGEEGKWEPLIRMPTEEGGDAEAPAPAPASDPAAPEDVGTRWAVLVAGSSGYGNYRHQIHSEMPFGPTRRDVFFANAHTTLTLFIFLLPPLLLPPSSLCQRPAPPPLCPAAGSPRLRLPAADEVDEGEDPGFVTVGVAAAAGDDEPVERGRLGVQRELAAHGTVHPPLLAVLRQQRAEHLEVPPYALRTYSESSPHCSTAYEPALAGTASTADAAASTSAAAFSRAPIPMASAASAAGGGALSNPGMGGVPSRFVAAAKGPEGVRDQGLVAAAKGPWSRHQSRAVQDIFVGNINFVCVKISDIVTDIMTMTPQIFYYPSRMIYADVCHAYQILRKGGVKEENIVVFMSDDIAKNILNPRPGIIINHPKGEDVYAGVPKDYTGPHVTTENFYAVLLGNKTAVTGGSRKVIDSKPEDHIFIYYSDHGGPGVLGMPNLPYLYAGDFIKVLQKKHASNSYSKMVIYVEACESGSIFEGLMPDDLNIYVTTASNPLENSWGTYCPGEEPSPPPEYITCLGDMYSVSWMEDSEAHNLKKETIEDQYEVVKKRTSNSNKFNVGSHVTEYGDKTFKDEKLFLYQGFNPANGNITNELIWPGPKAAVNQRDADLLFMWKRYEQLNGGYEDKLKVLTEIKETMVHRKHLDSSIDFIGKLIFGFEDGLLILDAARSSGQPLADNWDCLKRMVRIFESQCGSLTQYGMKHMRAFANICNNGVSETKMMEASINACSGYNSARWTPMTQGHSA</sequence>
<dbReference type="FunFam" id="3.40.50.1460:FF:000005">
    <property type="entry name" value="Vacuolar-processing enzyme beta-isozyme"/>
    <property type="match status" value="1"/>
</dbReference>
<evidence type="ECO:0000256" key="2">
    <source>
        <dbReference type="ARBA" id="ARBA00022670"/>
    </source>
</evidence>
<evidence type="ECO:0000256" key="4">
    <source>
        <dbReference type="ARBA" id="ARBA00022801"/>
    </source>
</evidence>
<dbReference type="GO" id="GO:0005773">
    <property type="term" value="C:vacuole"/>
    <property type="evidence" value="ECO:0007669"/>
    <property type="project" value="GOC"/>
</dbReference>
<evidence type="ECO:0000313" key="11">
    <source>
        <dbReference type="EMBL" id="KAG8065467.1"/>
    </source>
</evidence>
<dbReference type="Proteomes" id="UP000729402">
    <property type="component" value="Unassembled WGS sequence"/>
</dbReference>
<feature type="region of interest" description="Disordered" evidence="8">
    <location>
        <begin position="37"/>
        <end position="57"/>
    </location>
</feature>
<evidence type="ECO:0000256" key="8">
    <source>
        <dbReference type="SAM" id="MobiDB-lite"/>
    </source>
</evidence>
<reference evidence="11" key="2">
    <citation type="submission" date="2021-02" db="EMBL/GenBank/DDBJ databases">
        <authorList>
            <person name="Kimball J.A."/>
            <person name="Haas M.W."/>
            <person name="Macchietto M."/>
            <person name="Kono T."/>
            <person name="Duquette J."/>
            <person name="Shao M."/>
        </authorList>
    </citation>
    <scope>NUCLEOTIDE SEQUENCE</scope>
    <source>
        <tissue evidence="11">Fresh leaf tissue</tissue>
    </source>
</reference>
<evidence type="ECO:0000259" key="10">
    <source>
        <dbReference type="Pfam" id="PF20985"/>
    </source>
</evidence>
<keyword evidence="6" id="KW-1015">Disulfide bond</keyword>
<comment type="similarity">
    <text evidence="1">Belongs to the peptidase C13 family.</text>
</comment>
<keyword evidence="12" id="KW-1185">Reference proteome</keyword>
<feature type="signal peptide" evidence="9">
    <location>
        <begin position="1"/>
        <end position="21"/>
    </location>
</feature>
<feature type="chain" id="PRO_5035166998" description="Legumain prodomain domain-containing protein" evidence="9">
    <location>
        <begin position="22"/>
        <end position="762"/>
    </location>
</feature>
<dbReference type="GO" id="GO:0051603">
    <property type="term" value="P:proteolysis involved in protein catabolic process"/>
    <property type="evidence" value="ECO:0007669"/>
    <property type="project" value="TreeGrafter"/>
</dbReference>
<name>A0A8J5SJW8_ZIZPA</name>
<protein>
    <recommendedName>
        <fullName evidence="10">Legumain prodomain domain-containing protein</fullName>
    </recommendedName>
</protein>
<dbReference type="OrthoDB" id="192611at2759"/>
<evidence type="ECO:0000256" key="3">
    <source>
        <dbReference type="ARBA" id="ARBA00022729"/>
    </source>
</evidence>
<evidence type="ECO:0000256" key="9">
    <source>
        <dbReference type="SAM" id="SignalP"/>
    </source>
</evidence>
<comment type="caution">
    <text evidence="11">The sequence shown here is derived from an EMBL/GenBank/DDBJ whole genome shotgun (WGS) entry which is preliminary data.</text>
</comment>
<gene>
    <name evidence="11" type="ORF">GUJ93_ZPchr0004g40404</name>
</gene>
<evidence type="ECO:0000313" key="12">
    <source>
        <dbReference type="Proteomes" id="UP000729402"/>
    </source>
</evidence>
<keyword evidence="5" id="KW-0788">Thiol protease</keyword>
<reference evidence="11" key="1">
    <citation type="journal article" date="2021" name="bioRxiv">
        <title>Whole Genome Assembly and Annotation of Northern Wild Rice, Zizania palustris L., Supports a Whole Genome Duplication in the Zizania Genus.</title>
        <authorList>
            <person name="Haas M."/>
            <person name="Kono T."/>
            <person name="Macchietto M."/>
            <person name="Millas R."/>
            <person name="McGilp L."/>
            <person name="Shao M."/>
            <person name="Duquette J."/>
            <person name="Hirsch C.N."/>
            <person name="Kimball J."/>
        </authorList>
    </citation>
    <scope>NUCLEOTIDE SEQUENCE</scope>
    <source>
        <tissue evidence="11">Fresh leaf tissue</tissue>
    </source>
</reference>
<dbReference type="AlphaFoldDB" id="A0A8J5SJW8"/>
<dbReference type="GO" id="GO:0006624">
    <property type="term" value="P:vacuolar protein processing"/>
    <property type="evidence" value="ECO:0007669"/>
    <property type="project" value="TreeGrafter"/>
</dbReference>
<evidence type="ECO:0000256" key="6">
    <source>
        <dbReference type="ARBA" id="ARBA00023157"/>
    </source>
</evidence>
<evidence type="ECO:0000256" key="1">
    <source>
        <dbReference type="ARBA" id="ARBA00009941"/>
    </source>
</evidence>
<dbReference type="PANTHER" id="PTHR12000">
    <property type="entry name" value="HEMOGLOBINASE FAMILY MEMBER"/>
    <property type="match status" value="1"/>
</dbReference>
<evidence type="ECO:0000256" key="7">
    <source>
        <dbReference type="ARBA" id="ARBA00023180"/>
    </source>
</evidence>
<feature type="compositionally biased region" description="Low complexity" evidence="8">
    <location>
        <begin position="43"/>
        <end position="57"/>
    </location>
</feature>
<dbReference type="GO" id="GO:0004197">
    <property type="term" value="F:cysteine-type endopeptidase activity"/>
    <property type="evidence" value="ECO:0007669"/>
    <property type="project" value="TreeGrafter"/>
</dbReference>
<dbReference type="InterPro" id="IPR001096">
    <property type="entry name" value="Peptidase_C13"/>
</dbReference>